<accession>A0A5C5Z6M7</accession>
<evidence type="ECO:0000256" key="7">
    <source>
        <dbReference type="ARBA" id="ARBA00022695"/>
    </source>
</evidence>
<evidence type="ECO:0000256" key="14">
    <source>
        <dbReference type="ARBA" id="ARBA00049494"/>
    </source>
</evidence>
<dbReference type="EMBL" id="SJPJ01000001">
    <property type="protein sequence ID" value="TWT83069.1"/>
    <property type="molecule type" value="Genomic_DNA"/>
</dbReference>
<dbReference type="GO" id="GO:0003919">
    <property type="term" value="F:FMN adenylyltransferase activity"/>
    <property type="evidence" value="ECO:0007669"/>
    <property type="project" value="UniProtKB-UniRule"/>
</dbReference>
<comment type="pathway">
    <text evidence="2 15">Cofactor biosynthesis; FAD biosynthesis; FAD from FMN: step 1/1.</text>
</comment>
<dbReference type="PIRSF" id="PIRSF004491">
    <property type="entry name" value="FAD_Synth"/>
    <property type="match status" value="1"/>
</dbReference>
<dbReference type="PANTHER" id="PTHR22749:SF6">
    <property type="entry name" value="RIBOFLAVIN KINASE"/>
    <property type="match status" value="1"/>
</dbReference>
<dbReference type="AlphaFoldDB" id="A0A5C5Z6M7"/>
<evidence type="ECO:0000256" key="15">
    <source>
        <dbReference type="PIRNR" id="PIRNR004491"/>
    </source>
</evidence>
<dbReference type="UniPathway" id="UPA00276">
    <property type="reaction ID" value="UER00406"/>
</dbReference>
<reference evidence="17 18" key="1">
    <citation type="submission" date="2019-02" db="EMBL/GenBank/DDBJ databases">
        <title>Deep-cultivation of Planctomycetes and their phenomic and genomic characterization uncovers novel biology.</title>
        <authorList>
            <person name="Wiegand S."/>
            <person name="Jogler M."/>
            <person name="Boedeker C."/>
            <person name="Pinto D."/>
            <person name="Vollmers J."/>
            <person name="Rivas-Marin E."/>
            <person name="Kohn T."/>
            <person name="Peeters S.H."/>
            <person name="Heuer A."/>
            <person name="Rast P."/>
            <person name="Oberbeckmann S."/>
            <person name="Bunk B."/>
            <person name="Jeske O."/>
            <person name="Meyerdierks A."/>
            <person name="Storesund J.E."/>
            <person name="Kallscheuer N."/>
            <person name="Luecker S."/>
            <person name="Lage O.M."/>
            <person name="Pohl T."/>
            <person name="Merkel B.J."/>
            <person name="Hornburger P."/>
            <person name="Mueller R.-W."/>
            <person name="Bruemmer F."/>
            <person name="Labrenz M."/>
            <person name="Spormann A.M."/>
            <person name="Op Den Camp H."/>
            <person name="Overmann J."/>
            <person name="Amann R."/>
            <person name="Jetten M.S.M."/>
            <person name="Mascher T."/>
            <person name="Medema M.H."/>
            <person name="Devos D.P."/>
            <person name="Kaster A.-K."/>
            <person name="Ovreas L."/>
            <person name="Rohde M."/>
            <person name="Galperin M.Y."/>
            <person name="Jogler C."/>
        </authorList>
    </citation>
    <scope>NUCLEOTIDE SEQUENCE [LARGE SCALE GENOMIC DNA]</scope>
    <source>
        <strain evidence="17 18">CA13</strain>
    </source>
</reference>
<sequence length="313" mass="34497">MTKIVPLEEITDAARHGVITIGNFDGVHKGHAVLIRQAKRMAHAFDGPVVAVAFDPHPAAILRPDQVPPTLTWLERRAELLGEHGTDFLVVIPTNKTFLNLSATEFFASLVQQQLAARGIVEGPNFFFGRNRGGDIQTLQSLCDEGGVELSIAQPSRDSDLMISSTRIRDLISAGNMNPAISLLGHPHRIRGKVAHGVGRGKKIGFPTANLHDIDVLVPSDGVYGGYAIVGDERHKAAIHIGPNPTFDDQPDLKIEIHLLDYNGDLYDRELMVDFITRVRDTRRFDSPEQLVSQLKRDIESIRISLFQSESKA</sequence>
<feature type="domain" description="Riboflavin kinase" evidence="16">
    <location>
        <begin position="183"/>
        <end position="307"/>
    </location>
</feature>
<keyword evidence="12" id="KW-0511">Multifunctional enzyme</keyword>
<evidence type="ECO:0000256" key="3">
    <source>
        <dbReference type="ARBA" id="ARBA00005201"/>
    </source>
</evidence>
<dbReference type="NCBIfam" id="TIGR00083">
    <property type="entry name" value="ribF"/>
    <property type="match status" value="1"/>
</dbReference>
<evidence type="ECO:0000313" key="17">
    <source>
        <dbReference type="EMBL" id="TWT83069.1"/>
    </source>
</evidence>
<evidence type="ECO:0000256" key="9">
    <source>
        <dbReference type="ARBA" id="ARBA00022777"/>
    </source>
</evidence>
<dbReference type="SMART" id="SM00904">
    <property type="entry name" value="Flavokinase"/>
    <property type="match status" value="1"/>
</dbReference>
<dbReference type="SUPFAM" id="SSF82114">
    <property type="entry name" value="Riboflavin kinase-like"/>
    <property type="match status" value="1"/>
</dbReference>
<dbReference type="GO" id="GO:0008531">
    <property type="term" value="F:riboflavin kinase activity"/>
    <property type="evidence" value="ECO:0007669"/>
    <property type="project" value="UniProtKB-UniRule"/>
</dbReference>
<evidence type="ECO:0000256" key="11">
    <source>
        <dbReference type="ARBA" id="ARBA00022840"/>
    </source>
</evidence>
<evidence type="ECO:0000256" key="10">
    <source>
        <dbReference type="ARBA" id="ARBA00022827"/>
    </source>
</evidence>
<dbReference type="GO" id="GO:0009398">
    <property type="term" value="P:FMN biosynthetic process"/>
    <property type="evidence" value="ECO:0007669"/>
    <property type="project" value="UniProtKB-UniRule"/>
</dbReference>
<name>A0A5C5Z6M7_9BACT</name>
<dbReference type="InterPro" id="IPR023465">
    <property type="entry name" value="Riboflavin_kinase_dom_sf"/>
</dbReference>
<dbReference type="GO" id="GO:0005524">
    <property type="term" value="F:ATP binding"/>
    <property type="evidence" value="ECO:0007669"/>
    <property type="project" value="UniProtKB-UniRule"/>
</dbReference>
<dbReference type="UniPathway" id="UPA00277">
    <property type="reaction ID" value="UER00407"/>
</dbReference>
<proteinExistence type="inferred from homology"/>
<dbReference type="FunFam" id="3.40.50.620:FF:000021">
    <property type="entry name" value="Riboflavin biosynthesis protein"/>
    <property type="match status" value="1"/>
</dbReference>
<comment type="catalytic activity">
    <reaction evidence="14 15">
        <text>FMN + ATP + H(+) = FAD + diphosphate</text>
        <dbReference type="Rhea" id="RHEA:17237"/>
        <dbReference type="ChEBI" id="CHEBI:15378"/>
        <dbReference type="ChEBI" id="CHEBI:30616"/>
        <dbReference type="ChEBI" id="CHEBI:33019"/>
        <dbReference type="ChEBI" id="CHEBI:57692"/>
        <dbReference type="ChEBI" id="CHEBI:58210"/>
        <dbReference type="EC" id="2.7.7.2"/>
    </reaction>
</comment>
<evidence type="ECO:0000256" key="6">
    <source>
        <dbReference type="ARBA" id="ARBA00022679"/>
    </source>
</evidence>
<comment type="similarity">
    <text evidence="15">Belongs to the ribF family.</text>
</comment>
<protein>
    <recommendedName>
        <fullName evidence="15">Riboflavin biosynthesis protein</fullName>
    </recommendedName>
    <domain>
        <recommendedName>
            <fullName evidence="15">Riboflavin kinase</fullName>
            <ecNumber evidence="15">2.7.1.26</ecNumber>
        </recommendedName>
        <alternativeName>
            <fullName evidence="15">Flavokinase</fullName>
        </alternativeName>
    </domain>
    <domain>
        <recommendedName>
            <fullName evidence="15">FMN adenylyltransferase</fullName>
            <ecNumber evidence="15">2.7.7.2</ecNumber>
        </recommendedName>
        <alternativeName>
            <fullName evidence="15">FAD pyrophosphorylase</fullName>
        </alternativeName>
        <alternativeName>
            <fullName evidence="15">FAD synthase</fullName>
        </alternativeName>
    </domain>
</protein>
<dbReference type="RefSeq" id="WP_146399980.1">
    <property type="nucleotide sequence ID" value="NZ_SJPJ01000001.1"/>
</dbReference>
<dbReference type="EC" id="2.7.1.26" evidence="15"/>
<dbReference type="EC" id="2.7.7.2" evidence="15"/>
<dbReference type="NCBIfam" id="NF004162">
    <property type="entry name" value="PRK05627.1-5"/>
    <property type="match status" value="1"/>
</dbReference>
<keyword evidence="10 15" id="KW-0274">FAD</keyword>
<dbReference type="InterPro" id="IPR014729">
    <property type="entry name" value="Rossmann-like_a/b/a_fold"/>
</dbReference>
<dbReference type="PANTHER" id="PTHR22749">
    <property type="entry name" value="RIBOFLAVIN KINASE/FMN ADENYLYLTRANSFERASE"/>
    <property type="match status" value="1"/>
</dbReference>
<dbReference type="GO" id="GO:0006747">
    <property type="term" value="P:FAD biosynthetic process"/>
    <property type="evidence" value="ECO:0007669"/>
    <property type="project" value="UniProtKB-UniRule"/>
</dbReference>
<dbReference type="Pfam" id="PF01687">
    <property type="entry name" value="Flavokinase"/>
    <property type="match status" value="1"/>
</dbReference>
<dbReference type="Gene3D" id="2.40.30.30">
    <property type="entry name" value="Riboflavin kinase-like"/>
    <property type="match status" value="1"/>
</dbReference>
<dbReference type="InterPro" id="IPR015865">
    <property type="entry name" value="Riboflavin_kinase_bac/euk"/>
</dbReference>
<evidence type="ECO:0000256" key="12">
    <source>
        <dbReference type="ARBA" id="ARBA00023268"/>
    </source>
</evidence>
<dbReference type="Pfam" id="PF06574">
    <property type="entry name" value="FAD_syn"/>
    <property type="match status" value="1"/>
</dbReference>
<dbReference type="SUPFAM" id="SSF52374">
    <property type="entry name" value="Nucleotidylyl transferase"/>
    <property type="match status" value="1"/>
</dbReference>
<evidence type="ECO:0000256" key="13">
    <source>
        <dbReference type="ARBA" id="ARBA00047880"/>
    </source>
</evidence>
<comment type="caution">
    <text evidence="17">The sequence shown here is derived from an EMBL/GenBank/DDBJ whole genome shotgun (WGS) entry which is preliminary data.</text>
</comment>
<dbReference type="InterPro" id="IPR023468">
    <property type="entry name" value="Riboflavin_kinase"/>
</dbReference>
<keyword evidence="18" id="KW-1185">Reference proteome</keyword>
<evidence type="ECO:0000256" key="5">
    <source>
        <dbReference type="ARBA" id="ARBA00022643"/>
    </source>
</evidence>
<gene>
    <name evidence="17" type="primary">ribF</name>
    <name evidence="17" type="ORF">CA13_45320</name>
</gene>
<keyword evidence="6 15" id="KW-0808">Transferase</keyword>
<dbReference type="InterPro" id="IPR002606">
    <property type="entry name" value="Riboflavin_kinase_bac"/>
</dbReference>
<keyword evidence="8 15" id="KW-0547">Nucleotide-binding</keyword>
<dbReference type="CDD" id="cd02064">
    <property type="entry name" value="FAD_synthetase_N"/>
    <property type="match status" value="1"/>
</dbReference>
<keyword evidence="5 15" id="KW-0288">FMN</keyword>
<evidence type="ECO:0000256" key="4">
    <source>
        <dbReference type="ARBA" id="ARBA00022630"/>
    </source>
</evidence>
<keyword evidence="9 15" id="KW-0418">Kinase</keyword>
<comment type="catalytic activity">
    <reaction evidence="13 15">
        <text>riboflavin + ATP = FMN + ADP + H(+)</text>
        <dbReference type="Rhea" id="RHEA:14357"/>
        <dbReference type="ChEBI" id="CHEBI:15378"/>
        <dbReference type="ChEBI" id="CHEBI:30616"/>
        <dbReference type="ChEBI" id="CHEBI:57986"/>
        <dbReference type="ChEBI" id="CHEBI:58210"/>
        <dbReference type="ChEBI" id="CHEBI:456216"/>
        <dbReference type="EC" id="2.7.1.26"/>
    </reaction>
</comment>
<keyword evidence="11 15" id="KW-0067">ATP-binding</keyword>
<dbReference type="OrthoDB" id="9803667at2"/>
<dbReference type="Gene3D" id="3.40.50.620">
    <property type="entry name" value="HUPs"/>
    <property type="match status" value="1"/>
</dbReference>
<keyword evidence="7 15" id="KW-0548">Nucleotidyltransferase</keyword>
<comment type="pathway">
    <text evidence="3 15">Cofactor biosynthesis; FMN biosynthesis; FMN from riboflavin (ATP route): step 1/1.</text>
</comment>
<dbReference type="InterPro" id="IPR015864">
    <property type="entry name" value="FAD_synthase"/>
</dbReference>
<dbReference type="GO" id="GO:0009231">
    <property type="term" value="P:riboflavin biosynthetic process"/>
    <property type="evidence" value="ECO:0007669"/>
    <property type="project" value="InterPro"/>
</dbReference>
<dbReference type="Proteomes" id="UP000315010">
    <property type="component" value="Unassembled WGS sequence"/>
</dbReference>
<evidence type="ECO:0000256" key="1">
    <source>
        <dbReference type="ARBA" id="ARBA00002121"/>
    </source>
</evidence>
<dbReference type="InterPro" id="IPR004821">
    <property type="entry name" value="Cyt_trans-like"/>
</dbReference>
<comment type="function">
    <text evidence="1">Catalyzes the phosphorylation of riboflavin to FMN followed by the adenylation of FMN to FAD.</text>
</comment>
<organism evidence="17 18">
    <name type="scientific">Novipirellula herctigrandis</name>
    <dbReference type="NCBI Taxonomy" id="2527986"/>
    <lineage>
        <taxon>Bacteria</taxon>
        <taxon>Pseudomonadati</taxon>
        <taxon>Planctomycetota</taxon>
        <taxon>Planctomycetia</taxon>
        <taxon>Pirellulales</taxon>
        <taxon>Pirellulaceae</taxon>
        <taxon>Novipirellula</taxon>
    </lineage>
</organism>
<evidence type="ECO:0000256" key="2">
    <source>
        <dbReference type="ARBA" id="ARBA00004726"/>
    </source>
</evidence>
<evidence type="ECO:0000259" key="16">
    <source>
        <dbReference type="SMART" id="SM00904"/>
    </source>
</evidence>
<dbReference type="NCBIfam" id="TIGR00125">
    <property type="entry name" value="cyt_tran_rel"/>
    <property type="match status" value="1"/>
</dbReference>
<evidence type="ECO:0000256" key="8">
    <source>
        <dbReference type="ARBA" id="ARBA00022741"/>
    </source>
</evidence>
<evidence type="ECO:0000313" key="18">
    <source>
        <dbReference type="Proteomes" id="UP000315010"/>
    </source>
</evidence>
<keyword evidence="4 15" id="KW-0285">Flavoprotein</keyword>